<dbReference type="EMBL" id="UINC01188068">
    <property type="protein sequence ID" value="SVE01102.1"/>
    <property type="molecule type" value="Genomic_DNA"/>
</dbReference>
<organism evidence="1">
    <name type="scientific">marine metagenome</name>
    <dbReference type="NCBI Taxonomy" id="408172"/>
    <lineage>
        <taxon>unclassified sequences</taxon>
        <taxon>metagenomes</taxon>
        <taxon>ecological metagenomes</taxon>
    </lineage>
</organism>
<gene>
    <name evidence="1" type="ORF">METZ01_LOCUS453956</name>
</gene>
<evidence type="ECO:0000313" key="1">
    <source>
        <dbReference type="EMBL" id="SVE01102.1"/>
    </source>
</evidence>
<sequence length="23" mass="2741">QDDPWQQRVEGVEAHQFEIITQS</sequence>
<feature type="non-terminal residue" evidence="1">
    <location>
        <position position="1"/>
    </location>
</feature>
<proteinExistence type="predicted"/>
<name>A0A383A034_9ZZZZ</name>
<accession>A0A383A034</accession>
<dbReference type="AlphaFoldDB" id="A0A383A034"/>
<reference evidence="1" key="1">
    <citation type="submission" date="2018-05" db="EMBL/GenBank/DDBJ databases">
        <authorList>
            <person name="Lanie J.A."/>
            <person name="Ng W.-L."/>
            <person name="Kazmierczak K.M."/>
            <person name="Andrzejewski T.M."/>
            <person name="Davidsen T.M."/>
            <person name="Wayne K.J."/>
            <person name="Tettelin H."/>
            <person name="Glass J.I."/>
            <person name="Rusch D."/>
            <person name="Podicherti R."/>
            <person name="Tsui H.-C.T."/>
            <person name="Winkler M.E."/>
        </authorList>
    </citation>
    <scope>NUCLEOTIDE SEQUENCE</scope>
</reference>
<protein>
    <submittedName>
        <fullName evidence="1">Uncharacterized protein</fullName>
    </submittedName>
</protein>